<feature type="region of interest" description="Disordered" evidence="2">
    <location>
        <begin position="363"/>
        <end position="388"/>
    </location>
</feature>
<dbReference type="GO" id="GO:0009083">
    <property type="term" value="P:branched-chain amino acid catabolic process"/>
    <property type="evidence" value="ECO:0007669"/>
    <property type="project" value="TreeGrafter"/>
</dbReference>
<dbReference type="CDD" id="cd02000">
    <property type="entry name" value="TPP_E1_PDC_ADC_BCADC"/>
    <property type="match status" value="1"/>
</dbReference>
<dbReference type="InterPro" id="IPR050771">
    <property type="entry name" value="Alpha-ketoacid_DH_E1_comp"/>
</dbReference>
<evidence type="ECO:0000313" key="4">
    <source>
        <dbReference type="EMBL" id="CAB4690266.1"/>
    </source>
</evidence>
<accession>A0A6J6NVH1</accession>
<evidence type="ECO:0000256" key="2">
    <source>
        <dbReference type="SAM" id="MobiDB-lite"/>
    </source>
</evidence>
<feature type="domain" description="Dehydrogenase E1 component" evidence="3">
    <location>
        <begin position="47"/>
        <end position="312"/>
    </location>
</feature>
<sequence>MTAQSTDIPMVQLLSVDGDFSVPKEHAGYAEFVRDLREADFLKFYRDMARIRRFDNEATALQRQGQMGLWVPAVGQEAAQIGSGYGVGPNDHIFPSYREHGVAITHGVDLMSIVKMFRGVNHGGWNPHETRFHLYAIVLGTQALHATGYAMGLNFEGKVGTGIPGNDLAVITYFGDGATAEGDISESFLFAATHKTPQVFFCQNNQWAISSPVGTQTTVPLFKRGEGFGVPGVRVDGNDVLACYAVTKKHMDDARAGLGPTLIEALTYRMGAHTTSDDPSKYRDPEELAHWQAKDPITRFEKFLRKQGVGQDFFDEVEQAGIQLAAELREATFALKEPDLELMFDHVYSEPHPVIEEQRAWLQGYEESLGGHTPPNDGDDAPSYGGSR</sequence>
<evidence type="ECO:0000259" key="3">
    <source>
        <dbReference type="Pfam" id="PF00676"/>
    </source>
</evidence>
<keyword evidence="1" id="KW-0560">Oxidoreductase</keyword>
<dbReference type="SUPFAM" id="SSF52518">
    <property type="entry name" value="Thiamin diphosphate-binding fold (THDP-binding)"/>
    <property type="match status" value="1"/>
</dbReference>
<dbReference type="EMBL" id="CAEZXL010000125">
    <property type="protein sequence ID" value="CAB4690266.1"/>
    <property type="molecule type" value="Genomic_DNA"/>
</dbReference>
<dbReference type="InterPro" id="IPR001017">
    <property type="entry name" value="DH_E1"/>
</dbReference>
<dbReference type="PANTHER" id="PTHR43380">
    <property type="entry name" value="2-OXOISOVALERATE DEHYDROGENASE SUBUNIT ALPHA, MITOCHONDRIAL"/>
    <property type="match status" value="1"/>
</dbReference>
<dbReference type="Pfam" id="PF00676">
    <property type="entry name" value="E1_dh"/>
    <property type="match status" value="1"/>
</dbReference>
<dbReference type="Gene3D" id="3.40.50.970">
    <property type="match status" value="1"/>
</dbReference>
<protein>
    <submittedName>
        <fullName evidence="4">Unannotated protein</fullName>
    </submittedName>
</protein>
<name>A0A6J6NVH1_9ZZZZ</name>
<dbReference type="AlphaFoldDB" id="A0A6J6NVH1"/>
<evidence type="ECO:0000256" key="1">
    <source>
        <dbReference type="ARBA" id="ARBA00023002"/>
    </source>
</evidence>
<organism evidence="4">
    <name type="scientific">freshwater metagenome</name>
    <dbReference type="NCBI Taxonomy" id="449393"/>
    <lineage>
        <taxon>unclassified sequences</taxon>
        <taxon>metagenomes</taxon>
        <taxon>ecological metagenomes</taxon>
    </lineage>
</organism>
<gene>
    <name evidence="4" type="ORF">UFOPK2373_00755</name>
</gene>
<reference evidence="4" key="1">
    <citation type="submission" date="2020-05" db="EMBL/GenBank/DDBJ databases">
        <authorList>
            <person name="Chiriac C."/>
            <person name="Salcher M."/>
            <person name="Ghai R."/>
            <person name="Kavagutti S V."/>
        </authorList>
    </citation>
    <scope>NUCLEOTIDE SEQUENCE</scope>
</reference>
<dbReference type="InterPro" id="IPR029061">
    <property type="entry name" value="THDP-binding"/>
</dbReference>
<dbReference type="GO" id="GO:0016624">
    <property type="term" value="F:oxidoreductase activity, acting on the aldehyde or oxo group of donors, disulfide as acceptor"/>
    <property type="evidence" value="ECO:0007669"/>
    <property type="project" value="InterPro"/>
</dbReference>
<dbReference type="PANTHER" id="PTHR43380:SF1">
    <property type="entry name" value="2-OXOISOVALERATE DEHYDROGENASE SUBUNIT ALPHA, MITOCHONDRIAL"/>
    <property type="match status" value="1"/>
</dbReference>
<proteinExistence type="predicted"/>